<gene>
    <name evidence="1" type="ORF">PBAH0796_LOCUS6451</name>
</gene>
<dbReference type="EMBL" id="HBEG01010917">
    <property type="protein sequence ID" value="CAD8351084.1"/>
    <property type="molecule type" value="Transcribed_RNA"/>
</dbReference>
<accession>A0A7S0FBZ5</accession>
<proteinExistence type="predicted"/>
<evidence type="ECO:0000313" key="1">
    <source>
        <dbReference type="EMBL" id="CAD8351084.1"/>
    </source>
</evidence>
<dbReference type="AlphaFoldDB" id="A0A7S0FBZ5"/>
<sequence length="155" mass="16244">MLLLLLQLLLLLLQLLVLLPLLLLLRLRLQVAPGSVVAAMAAVAPTSHGGLGGSTGEAPVDSFTLEVAPRREAEVKDVEDFPRACPRGWETAAPPIMPSSVNWDTALCRAVLRLRLPAVLAGCSLEAPVVSCSAGGGTHASRRAAWRLASELLAA</sequence>
<organism evidence="1">
    <name type="scientific">Pyrodinium bahamense</name>
    <dbReference type="NCBI Taxonomy" id="73915"/>
    <lineage>
        <taxon>Eukaryota</taxon>
        <taxon>Sar</taxon>
        <taxon>Alveolata</taxon>
        <taxon>Dinophyceae</taxon>
        <taxon>Gonyaulacales</taxon>
        <taxon>Pyrocystaceae</taxon>
        <taxon>Pyrodinium</taxon>
    </lineage>
</organism>
<name>A0A7S0FBZ5_9DINO</name>
<reference evidence="1" key="1">
    <citation type="submission" date="2021-01" db="EMBL/GenBank/DDBJ databases">
        <authorList>
            <person name="Corre E."/>
            <person name="Pelletier E."/>
            <person name="Niang G."/>
            <person name="Scheremetjew M."/>
            <person name="Finn R."/>
            <person name="Kale V."/>
            <person name="Holt S."/>
            <person name="Cochrane G."/>
            <person name="Meng A."/>
            <person name="Brown T."/>
            <person name="Cohen L."/>
        </authorList>
    </citation>
    <scope>NUCLEOTIDE SEQUENCE</scope>
    <source>
        <strain evidence="1">Pbaha01</strain>
    </source>
</reference>
<protein>
    <submittedName>
        <fullName evidence="1">Uncharacterized protein</fullName>
    </submittedName>
</protein>